<comment type="caution">
    <text evidence="2">The sequence shown here is derived from an EMBL/GenBank/DDBJ whole genome shotgun (WGS) entry which is preliminary data.</text>
</comment>
<gene>
    <name evidence="2" type="ORF">Y1Q_0024128</name>
</gene>
<dbReference type="EMBL" id="AKHW03002956">
    <property type="protein sequence ID" value="KYO36374.1"/>
    <property type="molecule type" value="Genomic_DNA"/>
</dbReference>
<accession>A0A151NHX8</accession>
<dbReference type="Proteomes" id="UP000050525">
    <property type="component" value="Unassembled WGS sequence"/>
</dbReference>
<organism evidence="2 3">
    <name type="scientific">Alligator mississippiensis</name>
    <name type="common">American alligator</name>
    <dbReference type="NCBI Taxonomy" id="8496"/>
    <lineage>
        <taxon>Eukaryota</taxon>
        <taxon>Metazoa</taxon>
        <taxon>Chordata</taxon>
        <taxon>Craniata</taxon>
        <taxon>Vertebrata</taxon>
        <taxon>Euteleostomi</taxon>
        <taxon>Archelosauria</taxon>
        <taxon>Archosauria</taxon>
        <taxon>Crocodylia</taxon>
        <taxon>Alligatoridae</taxon>
        <taxon>Alligatorinae</taxon>
        <taxon>Alligator</taxon>
    </lineage>
</organism>
<evidence type="ECO:0000313" key="3">
    <source>
        <dbReference type="Proteomes" id="UP000050525"/>
    </source>
</evidence>
<evidence type="ECO:0000313" key="2">
    <source>
        <dbReference type="EMBL" id="KYO36374.1"/>
    </source>
</evidence>
<dbReference type="AlphaFoldDB" id="A0A151NHX8"/>
<proteinExistence type="predicted"/>
<keyword evidence="3" id="KW-1185">Reference proteome</keyword>
<protein>
    <submittedName>
        <fullName evidence="2">Uncharacterized protein</fullName>
    </submittedName>
</protein>
<evidence type="ECO:0000256" key="1">
    <source>
        <dbReference type="SAM" id="MobiDB-lite"/>
    </source>
</evidence>
<reference evidence="2 3" key="1">
    <citation type="journal article" date="2012" name="Genome Biol.">
        <title>Sequencing three crocodilian genomes to illuminate the evolution of archosaurs and amniotes.</title>
        <authorList>
            <person name="St John J.A."/>
            <person name="Braun E.L."/>
            <person name="Isberg S.R."/>
            <person name="Miles L.G."/>
            <person name="Chong A.Y."/>
            <person name="Gongora J."/>
            <person name="Dalzell P."/>
            <person name="Moran C."/>
            <person name="Bed'hom B."/>
            <person name="Abzhanov A."/>
            <person name="Burgess S.C."/>
            <person name="Cooksey A.M."/>
            <person name="Castoe T.A."/>
            <person name="Crawford N.G."/>
            <person name="Densmore L.D."/>
            <person name="Drew J.C."/>
            <person name="Edwards S.V."/>
            <person name="Faircloth B.C."/>
            <person name="Fujita M.K."/>
            <person name="Greenwold M.J."/>
            <person name="Hoffmann F.G."/>
            <person name="Howard J.M."/>
            <person name="Iguchi T."/>
            <person name="Janes D.E."/>
            <person name="Khan S.Y."/>
            <person name="Kohno S."/>
            <person name="de Koning A.J."/>
            <person name="Lance S.L."/>
            <person name="McCarthy F.M."/>
            <person name="McCormack J.E."/>
            <person name="Merchant M.E."/>
            <person name="Peterson D.G."/>
            <person name="Pollock D.D."/>
            <person name="Pourmand N."/>
            <person name="Raney B.J."/>
            <person name="Roessler K.A."/>
            <person name="Sanford J.R."/>
            <person name="Sawyer R.H."/>
            <person name="Schmidt C.J."/>
            <person name="Triplett E.W."/>
            <person name="Tuberville T.D."/>
            <person name="Venegas-Anaya M."/>
            <person name="Howard J.T."/>
            <person name="Jarvis E.D."/>
            <person name="Guillette L.J.Jr."/>
            <person name="Glenn T.C."/>
            <person name="Green R.E."/>
            <person name="Ray D.A."/>
        </authorList>
    </citation>
    <scope>NUCLEOTIDE SEQUENCE [LARGE SCALE GENOMIC DNA]</scope>
    <source>
        <strain evidence="2">KSC_2009_1</strain>
    </source>
</reference>
<sequence length="75" mass="7933">MAAWIPVPNLKPEPSPGTSGTPPGPTPASCCLSFRSHSTAYIATQTEEDSQEAQDFAYSHPGAILSLFHANCWSA</sequence>
<name>A0A151NHX8_ALLMI</name>
<feature type="region of interest" description="Disordered" evidence="1">
    <location>
        <begin position="1"/>
        <end position="27"/>
    </location>
</feature>